<proteinExistence type="inferred from homology"/>
<dbReference type="PANTHER" id="PTHR33930:SF7">
    <property type="entry name" value="ALKYL HYDROPEROXIDE REDUCTASE AHPD"/>
    <property type="match status" value="1"/>
</dbReference>
<dbReference type="EMBL" id="LN899819">
    <property type="protein sequence ID" value="CUV15586.1"/>
    <property type="molecule type" value="Genomic_DNA"/>
</dbReference>
<name>A0A0S4U000_RALSL</name>
<dbReference type="HAMAP" id="MF_01676">
    <property type="entry name" value="AhpD"/>
    <property type="match status" value="1"/>
</dbReference>
<dbReference type="AlphaFoldDB" id="A0A0S4U000"/>
<dbReference type="GO" id="GO:0006979">
    <property type="term" value="P:response to oxidative stress"/>
    <property type="evidence" value="ECO:0007669"/>
    <property type="project" value="InterPro"/>
</dbReference>
<keyword evidence="1 6" id="KW-0575">Peroxidase</keyword>
<evidence type="ECO:0000256" key="4">
    <source>
        <dbReference type="ARBA" id="ARBA00023157"/>
    </source>
</evidence>
<feature type="active site" description="Proton donor" evidence="6">
    <location>
        <position position="131"/>
    </location>
</feature>
<evidence type="ECO:0000313" key="8">
    <source>
        <dbReference type="EMBL" id="CUV15586.1"/>
    </source>
</evidence>
<feature type="active site" description="Cysteine sulfenic acid (-SOH) intermediate" evidence="6">
    <location>
        <position position="134"/>
    </location>
</feature>
<feature type="disulfide bond" evidence="6">
    <location>
        <begin position="131"/>
        <end position="134"/>
    </location>
</feature>
<keyword evidence="5 6" id="KW-0676">Redox-active center</keyword>
<keyword evidence="2 6" id="KW-0049">Antioxidant</keyword>
<evidence type="ECO:0000256" key="2">
    <source>
        <dbReference type="ARBA" id="ARBA00022862"/>
    </source>
</evidence>
<feature type="domain" description="Carboxymuconolactone decarboxylase-like" evidence="7">
    <location>
        <begin position="94"/>
        <end position="172"/>
    </location>
</feature>
<dbReference type="GO" id="GO:0015036">
    <property type="term" value="F:disulfide oxidoreductase activity"/>
    <property type="evidence" value="ECO:0007669"/>
    <property type="project" value="TreeGrafter"/>
</dbReference>
<protein>
    <recommendedName>
        <fullName evidence="6">Alkyl hydroperoxide reductase AhpD</fullName>
        <ecNumber evidence="6">1.11.1.28</ecNumber>
    </recommendedName>
    <alternativeName>
        <fullName evidence="6">Alkylhydroperoxidase AhpD</fullName>
    </alternativeName>
</protein>
<dbReference type="GO" id="GO:0045454">
    <property type="term" value="P:cell redox homeostasis"/>
    <property type="evidence" value="ECO:0007669"/>
    <property type="project" value="TreeGrafter"/>
</dbReference>
<evidence type="ECO:0000259" key="7">
    <source>
        <dbReference type="Pfam" id="PF02627"/>
    </source>
</evidence>
<dbReference type="NCBIfam" id="TIGR00778">
    <property type="entry name" value="ahpD_dom"/>
    <property type="match status" value="1"/>
</dbReference>
<dbReference type="InterPro" id="IPR004675">
    <property type="entry name" value="AhpD_core"/>
</dbReference>
<dbReference type="PANTHER" id="PTHR33930">
    <property type="entry name" value="ALKYL HYDROPEROXIDE REDUCTASE AHPD"/>
    <property type="match status" value="1"/>
</dbReference>
<comment type="function">
    <text evidence="6">Antioxidant protein with alkyl hydroperoxidase activity. Required for the reduction of the AhpC active site cysteine residues and for the regeneration of the AhpC enzyme activity.</text>
</comment>
<organism evidence="8">
    <name type="scientific">Ralstonia solanacearum</name>
    <name type="common">Pseudomonas solanacearum</name>
    <dbReference type="NCBI Taxonomy" id="305"/>
    <lineage>
        <taxon>Bacteria</taxon>
        <taxon>Pseudomonadati</taxon>
        <taxon>Pseudomonadota</taxon>
        <taxon>Betaproteobacteria</taxon>
        <taxon>Burkholderiales</taxon>
        <taxon>Burkholderiaceae</taxon>
        <taxon>Ralstonia</taxon>
        <taxon>Ralstonia solanacearum species complex</taxon>
    </lineage>
</organism>
<evidence type="ECO:0000256" key="5">
    <source>
        <dbReference type="ARBA" id="ARBA00023284"/>
    </source>
</evidence>
<dbReference type="Pfam" id="PF02627">
    <property type="entry name" value="CMD"/>
    <property type="match status" value="1"/>
</dbReference>
<comment type="similarity">
    <text evidence="6">Belongs to the AhpD family.</text>
</comment>
<accession>A0A0S4U000</accession>
<evidence type="ECO:0000256" key="6">
    <source>
        <dbReference type="HAMAP-Rule" id="MF_01676"/>
    </source>
</evidence>
<dbReference type="EC" id="1.11.1.28" evidence="6"/>
<dbReference type="InterPro" id="IPR003779">
    <property type="entry name" value="CMD-like"/>
</dbReference>
<evidence type="ECO:0000256" key="3">
    <source>
        <dbReference type="ARBA" id="ARBA00023002"/>
    </source>
</evidence>
<dbReference type="GO" id="GO:0051920">
    <property type="term" value="F:peroxiredoxin activity"/>
    <property type="evidence" value="ECO:0007669"/>
    <property type="project" value="InterPro"/>
</dbReference>
<keyword evidence="4 6" id="KW-1015">Disulfide bond</keyword>
<sequence length="175" mass="18719">MDFLQAIKARIPDYAKDIRLNLDGTLARSSLQGSDATGVALAAAFAARSKVIADAIRGAGVLSPEEVNGALTAAALMGMNNVWYPYVEMADDADLVQQPAELRMNAYASSGGVDKRRFEMYALAASIVGKCHFCIQSHYAQLKRHHDMTTQQLRDVGRIAAVIHAAALVIAAESA</sequence>
<dbReference type="InterPro" id="IPR004674">
    <property type="entry name" value="AhpD"/>
</dbReference>
<dbReference type="GO" id="GO:0032843">
    <property type="term" value="F:hydroperoxide reductase activity"/>
    <property type="evidence" value="ECO:0007669"/>
    <property type="project" value="InterPro"/>
</dbReference>
<dbReference type="SUPFAM" id="SSF69118">
    <property type="entry name" value="AhpD-like"/>
    <property type="match status" value="1"/>
</dbReference>
<keyword evidence="3 6" id="KW-0560">Oxidoreductase</keyword>
<evidence type="ECO:0000256" key="1">
    <source>
        <dbReference type="ARBA" id="ARBA00022559"/>
    </source>
</evidence>
<dbReference type="InterPro" id="IPR029032">
    <property type="entry name" value="AhpD-like"/>
</dbReference>
<feature type="disulfide bond" description="Interchain (with AhpC); in linked form" evidence="6">
    <location>
        <position position="134"/>
    </location>
</feature>
<dbReference type="Gene3D" id="1.20.1290.10">
    <property type="entry name" value="AhpD-like"/>
    <property type="match status" value="1"/>
</dbReference>
<reference evidence="8" key="1">
    <citation type="submission" date="2015-10" db="EMBL/GenBank/DDBJ databases">
        <authorList>
            <person name="Gilbert D.G."/>
        </authorList>
    </citation>
    <scope>NUCLEOTIDE SEQUENCE</scope>
    <source>
        <strain evidence="8">Phyl III-seqv23</strain>
    </source>
</reference>
<gene>
    <name evidence="6 8" type="primary">ahpD</name>
    <name evidence="8" type="ORF">RUN39_v1_1740007</name>
</gene>
<comment type="catalytic activity">
    <reaction evidence="6">
        <text>N(6)-[(R)-dihydrolipoyl]-L-lysyl-[lipoyl-carrier protein] + a hydroperoxide = N(6)-[(R)-lipoyl]-L-lysyl-[lipoyl-carrier protein] + an alcohol + H2O</text>
        <dbReference type="Rhea" id="RHEA:62636"/>
        <dbReference type="Rhea" id="RHEA-COMP:10502"/>
        <dbReference type="Rhea" id="RHEA-COMP:16355"/>
        <dbReference type="ChEBI" id="CHEBI:15377"/>
        <dbReference type="ChEBI" id="CHEBI:30879"/>
        <dbReference type="ChEBI" id="CHEBI:35924"/>
        <dbReference type="ChEBI" id="CHEBI:83099"/>
        <dbReference type="ChEBI" id="CHEBI:83100"/>
        <dbReference type="EC" id="1.11.1.28"/>
    </reaction>
</comment>
<dbReference type="PATRIC" id="fig|305.106.peg.5310"/>